<dbReference type="Proteomes" id="UP000321940">
    <property type="component" value="Chromosome"/>
</dbReference>
<name>A0A5B9CYQ2_9HYPH</name>
<gene>
    <name evidence="1" type="ORF">D1093_09420</name>
</gene>
<proteinExistence type="predicted"/>
<dbReference type="AlphaFoldDB" id="A0A5B9CYQ2"/>
<reference evidence="1 2" key="1">
    <citation type="journal article" date="2020" name="Int. J. Syst. Evol. Microbiol.">
        <title>Bartonella kosoyi sp. nov. and Bartonella krasnovii sp. nov., two novel species closely related to the zoonotic Bartonella elizabethae, isolated from black rats and wild desert rodent-fleas.</title>
        <authorList>
            <person name="Gutierrez R."/>
            <person name="Shalit T."/>
            <person name="Markus B."/>
            <person name="Yuan C."/>
            <person name="Nachum-Biala Y."/>
            <person name="Elad D."/>
            <person name="Harrus S."/>
        </authorList>
    </citation>
    <scope>NUCLEOTIDE SEQUENCE [LARGE SCALE GENOMIC DNA]</scope>
    <source>
        <strain evidence="1 2">Tel Aviv</strain>
    </source>
</reference>
<dbReference type="RefSeq" id="WP_120102249.1">
    <property type="nucleotide sequence ID" value="NZ_CP031843.2"/>
</dbReference>
<evidence type="ECO:0000313" key="2">
    <source>
        <dbReference type="Proteomes" id="UP000321940"/>
    </source>
</evidence>
<protein>
    <submittedName>
        <fullName evidence="1">Uncharacterized protein</fullName>
    </submittedName>
</protein>
<keyword evidence="2" id="KW-1185">Reference proteome</keyword>
<dbReference type="KEGG" id="bky:D1093_09420"/>
<evidence type="ECO:0000313" key="1">
    <source>
        <dbReference type="EMBL" id="QEE09772.1"/>
    </source>
</evidence>
<accession>A0A5B9CYQ2</accession>
<organism evidence="1 2">
    <name type="scientific">Bartonella kosoyi</name>
    <dbReference type="NCBI Taxonomy" id="2133959"/>
    <lineage>
        <taxon>Bacteria</taxon>
        <taxon>Pseudomonadati</taxon>
        <taxon>Pseudomonadota</taxon>
        <taxon>Alphaproteobacteria</taxon>
        <taxon>Hyphomicrobiales</taxon>
        <taxon>Bartonellaceae</taxon>
        <taxon>Bartonella</taxon>
    </lineage>
</organism>
<dbReference type="EMBL" id="CP031843">
    <property type="protein sequence ID" value="QEE09772.1"/>
    <property type="molecule type" value="Genomic_DNA"/>
</dbReference>
<sequence>MFKPLILFAVAISAVLFTDPVKSSCAKEGFFVGGTAPINCISKEYIRQKLEKKRLEIEQEAE</sequence>